<dbReference type="Pfam" id="PF10003">
    <property type="entry name" value="DUF2244"/>
    <property type="match status" value="1"/>
</dbReference>
<dbReference type="KEGG" id="llp:GH975_03320"/>
<keyword evidence="1" id="KW-0472">Membrane</keyword>
<dbReference type="AlphaFoldDB" id="A0A5Q2Q6Z5"/>
<dbReference type="RefSeq" id="WP_153713152.1">
    <property type="nucleotide sequence ID" value="NZ_CP045871.1"/>
</dbReference>
<dbReference type="InterPro" id="IPR019253">
    <property type="entry name" value="DUF2244_TM"/>
</dbReference>
<evidence type="ECO:0000256" key="1">
    <source>
        <dbReference type="SAM" id="Phobius"/>
    </source>
</evidence>
<feature type="transmembrane region" description="Helical" evidence="1">
    <location>
        <begin position="52"/>
        <end position="71"/>
    </location>
</feature>
<sequence>MVELLDNAASQTLVLRPNAAMPWRRNLYVIAIFGLGILGFATFWTIKGVVLALPMGILELIGLTWALWWVARQAQRCQTIELTAHEVIIQSGRDLPESEWRSARAWTRVQVDKPKRRGDPPRVWFCFKGDQVEVGGFLNRRDRQRLIRMLKKVINGPVRISPPPHRPRS</sequence>
<keyword evidence="3" id="KW-1185">Reference proteome</keyword>
<organism evidence="2 3">
    <name type="scientific">Litorivicinus lipolyticus</name>
    <dbReference type="NCBI Taxonomy" id="418701"/>
    <lineage>
        <taxon>Bacteria</taxon>
        <taxon>Pseudomonadati</taxon>
        <taxon>Pseudomonadota</taxon>
        <taxon>Gammaproteobacteria</taxon>
        <taxon>Oceanospirillales</taxon>
        <taxon>Litorivicinaceae</taxon>
        <taxon>Litorivicinus</taxon>
    </lineage>
</organism>
<reference evidence="2 3" key="1">
    <citation type="submission" date="2019-11" db="EMBL/GenBank/DDBJ databases">
        <authorList>
            <person name="Khan S.A."/>
            <person name="Jeon C.O."/>
            <person name="Chun B.H."/>
        </authorList>
    </citation>
    <scope>NUCLEOTIDE SEQUENCE [LARGE SCALE GENOMIC DNA]</scope>
    <source>
        <strain evidence="2 3">IMCC 1097</strain>
    </source>
</reference>
<feature type="transmembrane region" description="Helical" evidence="1">
    <location>
        <begin position="26"/>
        <end position="46"/>
    </location>
</feature>
<proteinExistence type="predicted"/>
<accession>A0A5Q2Q6Z5</accession>
<gene>
    <name evidence="2" type="ORF">GH975_03320</name>
</gene>
<dbReference type="Proteomes" id="UP000388235">
    <property type="component" value="Chromosome"/>
</dbReference>
<name>A0A5Q2Q6Z5_9GAMM</name>
<evidence type="ECO:0000313" key="3">
    <source>
        <dbReference type="Proteomes" id="UP000388235"/>
    </source>
</evidence>
<keyword evidence="1" id="KW-0812">Transmembrane</keyword>
<dbReference type="EMBL" id="CP045871">
    <property type="protein sequence ID" value="QGG79648.1"/>
    <property type="molecule type" value="Genomic_DNA"/>
</dbReference>
<dbReference type="OrthoDB" id="7062615at2"/>
<protein>
    <submittedName>
        <fullName evidence="2">DUF2244 domain-containing protein</fullName>
    </submittedName>
</protein>
<evidence type="ECO:0000313" key="2">
    <source>
        <dbReference type="EMBL" id="QGG79648.1"/>
    </source>
</evidence>
<keyword evidence="1" id="KW-1133">Transmembrane helix</keyword>